<comment type="caution">
    <text evidence="1">The sequence shown here is derived from an EMBL/GenBank/DDBJ whole genome shotgun (WGS) entry which is preliminary data.</text>
</comment>
<evidence type="ECO:0000313" key="1">
    <source>
        <dbReference type="EMBL" id="GAA3580468.1"/>
    </source>
</evidence>
<proteinExistence type="predicted"/>
<sequence>MHGTIKIYIIRINKLRMINKTFTAIFKPKKGSTTIEIRCSCFKQFTNTNTDDLLFTEA</sequence>
<dbReference type="Proteomes" id="UP001500954">
    <property type="component" value="Unassembled WGS sequence"/>
</dbReference>
<evidence type="ECO:0000313" key="2">
    <source>
        <dbReference type="Proteomes" id="UP001500954"/>
    </source>
</evidence>
<organism evidence="1 2">
    <name type="scientific">Snuella lapsa</name>
    <dbReference type="NCBI Taxonomy" id="870481"/>
    <lineage>
        <taxon>Bacteria</taxon>
        <taxon>Pseudomonadati</taxon>
        <taxon>Bacteroidota</taxon>
        <taxon>Flavobacteriia</taxon>
        <taxon>Flavobacteriales</taxon>
        <taxon>Flavobacteriaceae</taxon>
        <taxon>Snuella</taxon>
    </lineage>
</organism>
<protein>
    <submittedName>
        <fullName evidence="1">Uncharacterized protein</fullName>
    </submittedName>
</protein>
<accession>A0ABP6YBC0</accession>
<reference evidence="2" key="1">
    <citation type="journal article" date="2019" name="Int. J. Syst. Evol. Microbiol.">
        <title>The Global Catalogue of Microorganisms (GCM) 10K type strain sequencing project: providing services to taxonomists for standard genome sequencing and annotation.</title>
        <authorList>
            <consortium name="The Broad Institute Genomics Platform"/>
            <consortium name="The Broad Institute Genome Sequencing Center for Infectious Disease"/>
            <person name="Wu L."/>
            <person name="Ma J."/>
        </authorList>
    </citation>
    <scope>NUCLEOTIDE SEQUENCE [LARGE SCALE GENOMIC DNA]</scope>
    <source>
        <strain evidence="2">JCM 17111</strain>
    </source>
</reference>
<keyword evidence="2" id="KW-1185">Reference proteome</keyword>
<dbReference type="EMBL" id="BAABCY010000085">
    <property type="protein sequence ID" value="GAA3580468.1"/>
    <property type="molecule type" value="Genomic_DNA"/>
</dbReference>
<name>A0ABP6YBC0_9FLAO</name>
<gene>
    <name evidence="1" type="ORF">GCM10022395_31160</name>
</gene>